<protein>
    <submittedName>
        <fullName evidence="1">Uncharacterized protein</fullName>
    </submittedName>
</protein>
<dbReference type="AlphaFoldDB" id="A0A0W0GE31"/>
<evidence type="ECO:0000313" key="1">
    <source>
        <dbReference type="EMBL" id="KTB46786.1"/>
    </source>
</evidence>
<accession>A0A0W0GE31</accession>
<name>A0A0W0GE31_MONRR</name>
<comment type="caution">
    <text evidence="1">The sequence shown here is derived from an EMBL/GenBank/DDBJ whole genome shotgun (WGS) entry which is preliminary data.</text>
</comment>
<organism evidence="1 2">
    <name type="scientific">Moniliophthora roreri</name>
    <name type="common">Frosty pod rot fungus</name>
    <name type="synonym">Monilia roreri</name>
    <dbReference type="NCBI Taxonomy" id="221103"/>
    <lineage>
        <taxon>Eukaryota</taxon>
        <taxon>Fungi</taxon>
        <taxon>Dikarya</taxon>
        <taxon>Basidiomycota</taxon>
        <taxon>Agaricomycotina</taxon>
        <taxon>Agaricomycetes</taxon>
        <taxon>Agaricomycetidae</taxon>
        <taxon>Agaricales</taxon>
        <taxon>Marasmiineae</taxon>
        <taxon>Marasmiaceae</taxon>
        <taxon>Moniliophthora</taxon>
    </lineage>
</organism>
<dbReference type="Proteomes" id="UP000054988">
    <property type="component" value="Unassembled WGS sequence"/>
</dbReference>
<evidence type="ECO:0000313" key="2">
    <source>
        <dbReference type="Proteomes" id="UP000054988"/>
    </source>
</evidence>
<reference evidence="1 2" key="1">
    <citation type="submission" date="2015-12" db="EMBL/GenBank/DDBJ databases">
        <title>Draft genome sequence of Moniliophthora roreri, the causal agent of frosty pod rot of cacao.</title>
        <authorList>
            <person name="Aime M.C."/>
            <person name="Diaz-Valderrama J.R."/>
            <person name="Kijpornyongpan T."/>
            <person name="Phillips-Mora W."/>
        </authorList>
    </citation>
    <scope>NUCLEOTIDE SEQUENCE [LARGE SCALE GENOMIC DNA]</scope>
    <source>
        <strain evidence="1 2">MCA 2952</strain>
    </source>
</reference>
<sequence length="53" mass="6027">MFNPIIWSRNKAILHQLSLTIGWTPAICNILMRKSGKVESGEEGSRPLKKTQF</sequence>
<dbReference type="EMBL" id="LATX01000255">
    <property type="protein sequence ID" value="KTB46786.1"/>
    <property type="molecule type" value="Genomic_DNA"/>
</dbReference>
<gene>
    <name evidence="1" type="ORF">WG66_637</name>
</gene>
<proteinExistence type="predicted"/>